<evidence type="ECO:0000313" key="2">
    <source>
        <dbReference type="EMBL" id="SPL70506.1"/>
    </source>
</evidence>
<reference evidence="3" key="1">
    <citation type="submission" date="2018-03" db="EMBL/GenBank/DDBJ databases">
        <authorList>
            <person name="Blom J."/>
        </authorList>
    </citation>
    <scope>NUCLEOTIDE SEQUENCE [LARGE SCALE GENOMIC DNA]</scope>
    <source>
        <strain evidence="3">KPC-SM-21</strain>
    </source>
</reference>
<evidence type="ECO:0000256" key="1">
    <source>
        <dbReference type="SAM" id="Phobius"/>
    </source>
</evidence>
<keyword evidence="1" id="KW-0472">Membrane</keyword>
<keyword evidence="1" id="KW-1133">Transmembrane helix</keyword>
<name>A0A2U3MYI7_9GAMM</name>
<keyword evidence="3" id="KW-1185">Reference proteome</keyword>
<evidence type="ECO:0000313" key="3">
    <source>
        <dbReference type="Proteomes" id="UP000245974"/>
    </source>
</evidence>
<keyword evidence="1" id="KW-0812">Transmembrane</keyword>
<dbReference type="InParanoid" id="A0A2U3MYI7"/>
<feature type="transmembrane region" description="Helical" evidence="1">
    <location>
        <begin position="26"/>
        <end position="47"/>
    </location>
</feature>
<accession>A0A2U3MYI7</accession>
<organism evidence="2 3">
    <name type="scientific">Acinetobacter stercoris</name>
    <dbReference type="NCBI Taxonomy" id="2126983"/>
    <lineage>
        <taxon>Bacteria</taxon>
        <taxon>Pseudomonadati</taxon>
        <taxon>Pseudomonadota</taxon>
        <taxon>Gammaproteobacteria</taxon>
        <taxon>Moraxellales</taxon>
        <taxon>Moraxellaceae</taxon>
        <taxon>Acinetobacter</taxon>
    </lineage>
</organism>
<dbReference type="EMBL" id="OOGT01000063">
    <property type="protein sequence ID" value="SPL70506.1"/>
    <property type="molecule type" value="Genomic_DNA"/>
</dbReference>
<proteinExistence type="predicted"/>
<gene>
    <name evidence="2" type="ORF">KPC_1684</name>
</gene>
<dbReference type="Proteomes" id="UP000245974">
    <property type="component" value="Unassembled WGS sequence"/>
</dbReference>
<dbReference type="AlphaFoldDB" id="A0A2U3MYI7"/>
<dbReference type="RefSeq" id="WP_171334451.1">
    <property type="nucleotide sequence ID" value="NZ_OOGT01000063.1"/>
</dbReference>
<sequence>MKIIPEQSTSLINTNTRPYLKLDKGAICFFILGMFLAAVIIHKFGIFPIA</sequence>
<protein>
    <submittedName>
        <fullName evidence="2">Uncharacterized protein</fullName>
    </submittedName>
</protein>